<dbReference type="STRING" id="980251.GCA_001642875_02589"/>
<dbReference type="Proteomes" id="UP000322214">
    <property type="component" value="Chromosome"/>
</dbReference>
<proteinExistence type="predicted"/>
<organism evidence="2 3">
    <name type="scientific">Mariniblastus fucicola</name>
    <dbReference type="NCBI Taxonomy" id="980251"/>
    <lineage>
        <taxon>Bacteria</taxon>
        <taxon>Pseudomonadati</taxon>
        <taxon>Planctomycetota</taxon>
        <taxon>Planctomycetia</taxon>
        <taxon>Pirellulales</taxon>
        <taxon>Pirellulaceae</taxon>
        <taxon>Mariniblastus</taxon>
    </lineage>
</organism>
<evidence type="ECO:0000256" key="1">
    <source>
        <dbReference type="SAM" id="Phobius"/>
    </source>
</evidence>
<reference evidence="2 3" key="1">
    <citation type="submission" date="2019-08" db="EMBL/GenBank/DDBJ databases">
        <title>Deep-cultivation of Planctomycetes and their phenomic and genomic characterization uncovers novel biology.</title>
        <authorList>
            <person name="Wiegand S."/>
            <person name="Jogler M."/>
            <person name="Boedeker C."/>
            <person name="Pinto D."/>
            <person name="Vollmers J."/>
            <person name="Rivas-Marin E."/>
            <person name="Kohn T."/>
            <person name="Peeters S.H."/>
            <person name="Heuer A."/>
            <person name="Rast P."/>
            <person name="Oberbeckmann S."/>
            <person name="Bunk B."/>
            <person name="Jeske O."/>
            <person name="Meyerdierks A."/>
            <person name="Storesund J.E."/>
            <person name="Kallscheuer N."/>
            <person name="Luecker S."/>
            <person name="Lage O.M."/>
            <person name="Pohl T."/>
            <person name="Merkel B.J."/>
            <person name="Hornburger P."/>
            <person name="Mueller R.-W."/>
            <person name="Bruemmer F."/>
            <person name="Labrenz M."/>
            <person name="Spormann A.M."/>
            <person name="Op den Camp H."/>
            <person name="Overmann J."/>
            <person name="Amann R."/>
            <person name="Jetten M.S.M."/>
            <person name="Mascher T."/>
            <person name="Medema M.H."/>
            <person name="Devos D.P."/>
            <person name="Kaster A.-K."/>
            <person name="Ovreas L."/>
            <person name="Rohde M."/>
            <person name="Galperin M.Y."/>
            <person name="Jogler C."/>
        </authorList>
    </citation>
    <scope>NUCLEOTIDE SEQUENCE [LARGE SCALE GENOMIC DNA]</scope>
    <source>
        <strain evidence="2 3">FC18</strain>
    </source>
</reference>
<feature type="transmembrane region" description="Helical" evidence="1">
    <location>
        <begin position="32"/>
        <end position="60"/>
    </location>
</feature>
<dbReference type="AlphaFoldDB" id="A0A5B9PCQ2"/>
<protein>
    <submittedName>
        <fullName evidence="2">Uncharacterized protein</fullName>
    </submittedName>
</protein>
<gene>
    <name evidence="2" type="ORF">MFFC18_25750</name>
</gene>
<keyword evidence="3" id="KW-1185">Reference proteome</keyword>
<keyword evidence="1" id="KW-0812">Transmembrane</keyword>
<dbReference type="KEGG" id="mff:MFFC18_25750"/>
<evidence type="ECO:0000313" key="3">
    <source>
        <dbReference type="Proteomes" id="UP000322214"/>
    </source>
</evidence>
<keyword evidence="1" id="KW-1133">Transmembrane helix</keyword>
<name>A0A5B9PCQ2_9BACT</name>
<accession>A0A5B9PCQ2</accession>
<evidence type="ECO:0000313" key="2">
    <source>
        <dbReference type="EMBL" id="QEG22692.1"/>
    </source>
</evidence>
<sequence>MMARGHTESQSRLDPILRCQLLRLPRSNSSDYFFLAVFLALVAFLADLLFLAVALVDFFFPNAEDQLFEYFLLGPLRKMVIRSVS</sequence>
<dbReference type="EMBL" id="CP042912">
    <property type="protein sequence ID" value="QEG22692.1"/>
    <property type="molecule type" value="Genomic_DNA"/>
</dbReference>
<keyword evidence="1" id="KW-0472">Membrane</keyword>